<dbReference type="InterPro" id="IPR008162">
    <property type="entry name" value="Pyrophosphatase"/>
</dbReference>
<comment type="similarity">
    <text evidence="5">Belongs to the PPase family.</text>
</comment>
<name>B3PMC0_META1</name>
<dbReference type="EC" id="3.6.1.1" evidence="5"/>
<proteinExistence type="inferred from homology"/>
<evidence type="ECO:0000256" key="2">
    <source>
        <dbReference type="ARBA" id="ARBA00022723"/>
    </source>
</evidence>
<keyword evidence="4 5" id="KW-0460">Magnesium</keyword>
<feature type="binding site" evidence="5">
    <location>
        <position position="50"/>
    </location>
    <ligand>
        <name>substrate</name>
    </ligand>
</feature>
<dbReference type="Pfam" id="PF00719">
    <property type="entry name" value="Pyrophosphatase"/>
    <property type="match status" value="1"/>
</dbReference>
<dbReference type="SUPFAM" id="SSF50324">
    <property type="entry name" value="Inorganic pyrophosphatase"/>
    <property type="match status" value="1"/>
</dbReference>
<comment type="subcellular location">
    <subcellularLocation>
        <location evidence="5">Cytoplasm</location>
    </subcellularLocation>
</comment>
<feature type="binding site" evidence="5">
    <location>
        <position position="36"/>
    </location>
    <ligand>
        <name>substrate</name>
    </ligand>
</feature>
<feature type="binding site" evidence="5">
    <location>
        <position position="77"/>
    </location>
    <ligand>
        <name>Mg(2+)</name>
        <dbReference type="ChEBI" id="CHEBI:18420"/>
        <label>2</label>
    </ligand>
</feature>
<dbReference type="CDD" id="cd00412">
    <property type="entry name" value="pyrophosphatase"/>
    <property type="match status" value="1"/>
</dbReference>
<reference evidence="6 7" key="1">
    <citation type="journal article" date="2008" name="Infect. Immun.">
        <title>Genome of Mycoplasma arthritidis.</title>
        <authorList>
            <person name="Dybvig K."/>
            <person name="Zuhua C."/>
            <person name="Lao P."/>
            <person name="Jordan D.S."/>
            <person name="French C.T."/>
            <person name="Tu A.H."/>
            <person name="Loraine A.E."/>
        </authorList>
    </citation>
    <scope>NUCLEOTIDE SEQUENCE [LARGE SCALE GENOMIC DNA]</scope>
    <source>
        <strain evidence="6 7">158L3-1</strain>
    </source>
</reference>
<evidence type="ECO:0000256" key="4">
    <source>
        <dbReference type="ARBA" id="ARBA00022842"/>
    </source>
</evidence>
<comment type="catalytic activity">
    <reaction evidence="5">
        <text>diphosphate + H2O = 2 phosphate + H(+)</text>
        <dbReference type="Rhea" id="RHEA:24576"/>
        <dbReference type="ChEBI" id="CHEBI:15377"/>
        <dbReference type="ChEBI" id="CHEBI:15378"/>
        <dbReference type="ChEBI" id="CHEBI:33019"/>
        <dbReference type="ChEBI" id="CHEBI:43474"/>
        <dbReference type="EC" id="3.6.1.1"/>
    </reaction>
</comment>
<feature type="binding site" evidence="5">
    <location>
        <position position="77"/>
    </location>
    <ligand>
        <name>Mg(2+)</name>
        <dbReference type="ChEBI" id="CHEBI:18420"/>
        <label>1</label>
    </ligand>
</feature>
<organism evidence="6 7">
    <name type="scientific">Metamycoplasma arthritidis (strain 158L3-1)</name>
    <name type="common">Mycoplasma arthritidis</name>
    <dbReference type="NCBI Taxonomy" id="243272"/>
    <lineage>
        <taxon>Bacteria</taxon>
        <taxon>Bacillati</taxon>
        <taxon>Mycoplasmatota</taxon>
        <taxon>Mycoplasmoidales</taxon>
        <taxon>Metamycoplasmataceae</taxon>
        <taxon>Metamycoplasma</taxon>
    </lineage>
</organism>
<evidence type="ECO:0000256" key="1">
    <source>
        <dbReference type="ARBA" id="ARBA00001946"/>
    </source>
</evidence>
<keyword evidence="7" id="KW-1185">Reference proteome</keyword>
<feature type="binding site" evidence="5">
    <location>
        <position position="72"/>
    </location>
    <ligand>
        <name>Mg(2+)</name>
        <dbReference type="ChEBI" id="CHEBI:18420"/>
        <label>1</label>
    </ligand>
</feature>
<comment type="cofactor">
    <cofactor evidence="1 5">
        <name>Mg(2+)</name>
        <dbReference type="ChEBI" id="CHEBI:18420"/>
    </cofactor>
</comment>
<evidence type="ECO:0000256" key="3">
    <source>
        <dbReference type="ARBA" id="ARBA00022801"/>
    </source>
</evidence>
<accession>B3PMC0</accession>
<keyword evidence="2 5" id="KW-0479">Metal-binding</keyword>
<keyword evidence="5" id="KW-0963">Cytoplasm</keyword>
<dbReference type="EMBL" id="CP001047">
    <property type="protein sequence ID" value="ACF07172.1"/>
    <property type="molecule type" value="Genomic_DNA"/>
</dbReference>
<comment type="subunit">
    <text evidence="5">Homohexamer.</text>
</comment>
<evidence type="ECO:0000313" key="6">
    <source>
        <dbReference type="EMBL" id="ACF07172.1"/>
    </source>
</evidence>
<dbReference type="GO" id="GO:0005737">
    <property type="term" value="C:cytoplasm"/>
    <property type="evidence" value="ECO:0007669"/>
    <property type="project" value="UniProtKB-SubCell"/>
</dbReference>
<dbReference type="GO" id="GO:0004427">
    <property type="term" value="F:inorganic diphosphate phosphatase activity"/>
    <property type="evidence" value="ECO:0007669"/>
    <property type="project" value="UniProtKB-UniRule"/>
</dbReference>
<feature type="binding site" evidence="5">
    <location>
        <position position="109"/>
    </location>
    <ligand>
        <name>Mg(2+)</name>
        <dbReference type="ChEBI" id="CHEBI:18420"/>
        <label>1</label>
    </ligand>
</feature>
<dbReference type="GO" id="GO:0000287">
    <property type="term" value="F:magnesium ion binding"/>
    <property type="evidence" value="ECO:0007669"/>
    <property type="project" value="UniProtKB-UniRule"/>
</dbReference>
<dbReference type="GO" id="GO:0006796">
    <property type="term" value="P:phosphate-containing compound metabolic process"/>
    <property type="evidence" value="ECO:0007669"/>
    <property type="project" value="InterPro"/>
</dbReference>
<dbReference type="AlphaFoldDB" id="B3PMC0"/>
<feature type="binding site" evidence="5">
    <location>
        <position position="62"/>
    </location>
    <ligand>
        <name>substrate</name>
    </ligand>
</feature>
<dbReference type="Proteomes" id="UP000008812">
    <property type="component" value="Chromosome"/>
</dbReference>
<evidence type="ECO:0000256" key="5">
    <source>
        <dbReference type="HAMAP-Rule" id="MF_00209"/>
    </source>
</evidence>
<dbReference type="InterPro" id="IPR036649">
    <property type="entry name" value="Pyrophosphatase_sf"/>
</dbReference>
<dbReference type="HAMAP" id="MF_00209">
    <property type="entry name" value="Inorganic_PPase"/>
    <property type="match status" value="1"/>
</dbReference>
<comment type="function">
    <text evidence="5">Catalyzes the hydrolysis of inorganic pyrophosphate (PPi) forming two phosphate ions.</text>
</comment>
<protein>
    <recommendedName>
        <fullName evidence="5">Inorganic pyrophosphatase</fullName>
        <ecNumber evidence="5">3.6.1.1</ecNumber>
    </recommendedName>
    <alternativeName>
        <fullName evidence="5">Pyrophosphate phospho-hydrolase</fullName>
        <shortName evidence="5">PPase</shortName>
    </alternativeName>
</protein>
<dbReference type="NCBIfam" id="NF002578">
    <property type="entry name" value="PRK02230.1"/>
    <property type="match status" value="1"/>
</dbReference>
<feature type="binding site" evidence="5">
    <location>
        <position position="146"/>
    </location>
    <ligand>
        <name>substrate</name>
    </ligand>
</feature>
<dbReference type="PANTHER" id="PTHR10286">
    <property type="entry name" value="INORGANIC PYROPHOSPHATASE"/>
    <property type="match status" value="1"/>
</dbReference>
<dbReference type="eggNOG" id="COG0221">
    <property type="taxonomic scope" value="Bacteria"/>
</dbReference>
<dbReference type="KEGG" id="mat:MARTH_orf269"/>
<evidence type="ECO:0000313" key="7">
    <source>
        <dbReference type="Proteomes" id="UP000008812"/>
    </source>
</evidence>
<dbReference type="HOGENOM" id="CLU_073198_1_2_14"/>
<keyword evidence="3 5" id="KW-0378">Hydrolase</keyword>
<dbReference type="PROSITE" id="PS00387">
    <property type="entry name" value="PPASE"/>
    <property type="match status" value="1"/>
</dbReference>
<dbReference type="STRING" id="243272.MARTH_orf269"/>
<gene>
    <name evidence="5 6" type="primary">ppa</name>
    <name evidence="6" type="ordered locus">MARTH_orf269</name>
</gene>
<sequence>MHFIKIKSIPLDKDAKIINMKNIEVNIEIPLGSNIKYEYDRETNKIKVDRILRGGFSYPANYGYLKEALDWDGDELDVLVYSQESFMPGTSLEARVIGAMKMIDDGETDTKLIAVHADDWRLDHIKNLDDLDQMWLVRVKNFFSTYKNYKGEGITKVTGFEDSAWANKEYEECVKLMDKWGSLPKKTFLEKMKKEHPEKYF</sequence>
<dbReference type="Gene3D" id="3.90.80.10">
    <property type="entry name" value="Inorganic pyrophosphatase"/>
    <property type="match status" value="1"/>
</dbReference>